<dbReference type="EMBL" id="GBRH01184586">
    <property type="protein sequence ID" value="JAE13310.1"/>
    <property type="molecule type" value="Transcribed_RNA"/>
</dbReference>
<accession>A0A0A9FJV7</accession>
<sequence>MLQCFYGVSDGRSRLVSAVEVQNKFLLLERPHSVRPKLLEGGDQPQVHASVGYGSPNNWFESFRLSYFH</sequence>
<proteinExistence type="predicted"/>
<organism evidence="1">
    <name type="scientific">Arundo donax</name>
    <name type="common">Giant reed</name>
    <name type="synonym">Donax arundinaceus</name>
    <dbReference type="NCBI Taxonomy" id="35708"/>
    <lineage>
        <taxon>Eukaryota</taxon>
        <taxon>Viridiplantae</taxon>
        <taxon>Streptophyta</taxon>
        <taxon>Embryophyta</taxon>
        <taxon>Tracheophyta</taxon>
        <taxon>Spermatophyta</taxon>
        <taxon>Magnoliopsida</taxon>
        <taxon>Liliopsida</taxon>
        <taxon>Poales</taxon>
        <taxon>Poaceae</taxon>
        <taxon>PACMAD clade</taxon>
        <taxon>Arundinoideae</taxon>
        <taxon>Arundineae</taxon>
        <taxon>Arundo</taxon>
    </lineage>
</organism>
<dbReference type="AlphaFoldDB" id="A0A0A9FJV7"/>
<reference evidence="1" key="2">
    <citation type="journal article" date="2015" name="Data Brief">
        <title>Shoot transcriptome of the giant reed, Arundo donax.</title>
        <authorList>
            <person name="Barrero R.A."/>
            <person name="Guerrero F.D."/>
            <person name="Moolhuijzen P."/>
            <person name="Goolsby J.A."/>
            <person name="Tidwell J."/>
            <person name="Bellgard S.E."/>
            <person name="Bellgard M.I."/>
        </authorList>
    </citation>
    <scope>NUCLEOTIDE SEQUENCE</scope>
    <source>
        <tissue evidence="1">Shoot tissue taken approximately 20 cm above the soil surface</tissue>
    </source>
</reference>
<evidence type="ECO:0000313" key="1">
    <source>
        <dbReference type="EMBL" id="JAE13310.1"/>
    </source>
</evidence>
<name>A0A0A9FJV7_ARUDO</name>
<reference evidence="1" key="1">
    <citation type="submission" date="2014-09" db="EMBL/GenBank/DDBJ databases">
        <authorList>
            <person name="Magalhaes I.L.F."/>
            <person name="Oliveira U."/>
            <person name="Santos F.R."/>
            <person name="Vidigal T.H.D.A."/>
            <person name="Brescovit A.D."/>
            <person name="Santos A.J."/>
        </authorList>
    </citation>
    <scope>NUCLEOTIDE SEQUENCE</scope>
    <source>
        <tissue evidence="1">Shoot tissue taken approximately 20 cm above the soil surface</tissue>
    </source>
</reference>
<protein>
    <submittedName>
        <fullName evidence="1">Uncharacterized protein</fullName>
    </submittedName>
</protein>